<keyword evidence="4" id="KW-0732">Signal</keyword>
<evidence type="ECO:0000256" key="4">
    <source>
        <dbReference type="SAM" id="SignalP"/>
    </source>
</evidence>
<dbReference type="Proteomes" id="UP000887567">
    <property type="component" value="Unplaced"/>
</dbReference>
<organism evidence="6 7">
    <name type="scientific">Exaiptasia diaphana</name>
    <name type="common">Tropical sea anemone</name>
    <name type="synonym">Aiptasia pulchella</name>
    <dbReference type="NCBI Taxonomy" id="2652724"/>
    <lineage>
        <taxon>Eukaryota</taxon>
        <taxon>Metazoa</taxon>
        <taxon>Cnidaria</taxon>
        <taxon>Anthozoa</taxon>
        <taxon>Hexacorallia</taxon>
        <taxon>Actiniaria</taxon>
        <taxon>Aiptasiidae</taxon>
        <taxon>Exaiptasia</taxon>
    </lineage>
</organism>
<dbReference type="KEGG" id="epa:110233244"/>
<evidence type="ECO:0000256" key="3">
    <source>
        <dbReference type="SAM" id="MobiDB-lite"/>
    </source>
</evidence>
<feature type="domain" description="ShKT" evidence="5">
    <location>
        <begin position="102"/>
        <end position="139"/>
    </location>
</feature>
<evidence type="ECO:0000256" key="1">
    <source>
        <dbReference type="ARBA" id="ARBA00022656"/>
    </source>
</evidence>
<sequence length="145" mass="16782">MKIAIALLVVCSAVFMAAAEEKAEEDPIAFLKARNMPVEEVGEDEPEFGTEDEQHSDSAEVEKRAKKKWIVDRLSYISCRYILSYGLCYKHAILRYLCPALCRCKNRLSRRSCLYLKKYGYCKKNVLTRSKCRYTCKTCIRKFLG</sequence>
<dbReference type="PROSITE" id="PS51670">
    <property type="entry name" value="SHKT"/>
    <property type="match status" value="1"/>
</dbReference>
<dbReference type="RefSeq" id="XP_020894175.1">
    <property type="nucleotide sequence ID" value="XM_021038516.2"/>
</dbReference>
<proteinExistence type="predicted"/>
<evidence type="ECO:0000256" key="2">
    <source>
        <dbReference type="PROSITE-ProRule" id="PRU01005"/>
    </source>
</evidence>
<protein>
    <recommendedName>
        <fullName evidence="5">ShKT domain-containing protein</fullName>
    </recommendedName>
</protein>
<feature type="chain" id="PRO_5037872256" description="ShKT domain-containing protein" evidence="4">
    <location>
        <begin position="20"/>
        <end position="145"/>
    </location>
</feature>
<feature type="signal peptide" evidence="4">
    <location>
        <begin position="1"/>
        <end position="19"/>
    </location>
</feature>
<dbReference type="InterPro" id="IPR003582">
    <property type="entry name" value="ShKT_dom"/>
</dbReference>
<feature type="compositionally biased region" description="Acidic residues" evidence="3">
    <location>
        <begin position="40"/>
        <end position="51"/>
    </location>
</feature>
<name>A0A913WU59_EXADI</name>
<evidence type="ECO:0000259" key="5">
    <source>
        <dbReference type="PROSITE" id="PS51670"/>
    </source>
</evidence>
<keyword evidence="7" id="KW-1185">Reference proteome</keyword>
<evidence type="ECO:0000313" key="6">
    <source>
        <dbReference type="EnsemblMetazoa" id="XP_020894175.1"/>
    </source>
</evidence>
<evidence type="ECO:0000313" key="7">
    <source>
        <dbReference type="Proteomes" id="UP000887567"/>
    </source>
</evidence>
<accession>A0A913WU59</accession>
<feature type="region of interest" description="Disordered" evidence="3">
    <location>
        <begin position="40"/>
        <end position="59"/>
    </location>
</feature>
<reference evidence="6" key="1">
    <citation type="submission" date="2022-11" db="UniProtKB">
        <authorList>
            <consortium name="EnsemblMetazoa"/>
        </authorList>
    </citation>
    <scope>IDENTIFICATION</scope>
</reference>
<comment type="caution">
    <text evidence="2">Lacks conserved residue(s) required for the propagation of feature annotation.</text>
</comment>
<dbReference type="GO" id="GO:0090729">
    <property type="term" value="F:toxin activity"/>
    <property type="evidence" value="ECO:0007669"/>
    <property type="project" value="UniProtKB-KW"/>
</dbReference>
<dbReference type="Pfam" id="PF01549">
    <property type="entry name" value="ShK"/>
    <property type="match status" value="1"/>
</dbReference>
<dbReference type="AlphaFoldDB" id="A0A913WU59"/>
<dbReference type="GeneID" id="110233244"/>
<dbReference type="EnsemblMetazoa" id="XM_021038516.2">
    <property type="protein sequence ID" value="XP_020894175.1"/>
    <property type="gene ID" value="LOC110233244"/>
</dbReference>
<keyword evidence="1" id="KW-0800">Toxin</keyword>